<dbReference type="GO" id="GO:0006952">
    <property type="term" value="P:defense response"/>
    <property type="evidence" value="ECO:0007669"/>
    <property type="project" value="InterPro"/>
</dbReference>
<evidence type="ECO:0000313" key="2">
    <source>
        <dbReference type="Ensembl" id="ENSPMRP00000000402.1"/>
    </source>
</evidence>
<dbReference type="Proteomes" id="UP000472272">
    <property type="component" value="Chromosome 3"/>
</dbReference>
<reference evidence="2 3" key="1">
    <citation type="journal article" date="2019" name="Proc. Natl. Acad. Sci. U.S.A.">
        <title>Regulatory changes in pterin and carotenoid genes underlie balanced color polymorphisms in the wall lizard.</title>
        <authorList>
            <person name="Andrade P."/>
            <person name="Pinho C."/>
            <person name="Perez I de Lanuza G."/>
            <person name="Afonso S."/>
            <person name="Brejcha J."/>
            <person name="Rubin C.J."/>
            <person name="Wallerman O."/>
            <person name="Pereira P."/>
            <person name="Sabatino S.J."/>
            <person name="Bellati A."/>
            <person name="Pellitteri-Rosa D."/>
            <person name="Bosakova Z."/>
            <person name="Bunikis I."/>
            <person name="Carretero M.A."/>
            <person name="Feiner N."/>
            <person name="Marsik P."/>
            <person name="Pauperio F."/>
            <person name="Salvi D."/>
            <person name="Soler L."/>
            <person name="While G.M."/>
            <person name="Uller T."/>
            <person name="Font E."/>
            <person name="Andersson L."/>
            <person name="Carneiro M."/>
        </authorList>
    </citation>
    <scope>NUCLEOTIDE SEQUENCE</scope>
</reference>
<keyword evidence="3" id="KW-1185">Reference proteome</keyword>
<dbReference type="GO" id="GO:0005576">
    <property type="term" value="C:extracellular region"/>
    <property type="evidence" value="ECO:0007669"/>
    <property type="project" value="InterPro"/>
</dbReference>
<sequence>MSGVQLRLPLGQELSQLHIFILPQSISPPAGFSIKISKRKDCMRARGRCFPLVCPWPLGYYIGECFWPIRRCCSRKK</sequence>
<reference evidence="2" key="2">
    <citation type="submission" date="2025-08" db="UniProtKB">
        <authorList>
            <consortium name="Ensembl"/>
        </authorList>
    </citation>
    <scope>IDENTIFICATION</scope>
</reference>
<proteinExistence type="predicted"/>
<dbReference type="Ensembl" id="ENSPMRT00000000424.1">
    <property type="protein sequence ID" value="ENSPMRP00000000402.1"/>
    <property type="gene ID" value="ENSPMRG00000000295.1"/>
</dbReference>
<evidence type="ECO:0000259" key="1">
    <source>
        <dbReference type="Pfam" id="PF00711"/>
    </source>
</evidence>
<accession>A0A670HN47</accession>
<dbReference type="Pfam" id="PF00711">
    <property type="entry name" value="Defensin_beta"/>
    <property type="match status" value="1"/>
</dbReference>
<organism evidence="2 3">
    <name type="scientific">Podarcis muralis</name>
    <name type="common">Wall lizard</name>
    <name type="synonym">Lacerta muralis</name>
    <dbReference type="NCBI Taxonomy" id="64176"/>
    <lineage>
        <taxon>Eukaryota</taxon>
        <taxon>Metazoa</taxon>
        <taxon>Chordata</taxon>
        <taxon>Craniata</taxon>
        <taxon>Vertebrata</taxon>
        <taxon>Euteleostomi</taxon>
        <taxon>Lepidosauria</taxon>
        <taxon>Squamata</taxon>
        <taxon>Bifurcata</taxon>
        <taxon>Unidentata</taxon>
        <taxon>Episquamata</taxon>
        <taxon>Laterata</taxon>
        <taxon>Lacertibaenia</taxon>
        <taxon>Lacertidae</taxon>
        <taxon>Podarcis</taxon>
    </lineage>
</organism>
<dbReference type="SUPFAM" id="SSF57392">
    <property type="entry name" value="Defensin-like"/>
    <property type="match status" value="1"/>
</dbReference>
<feature type="domain" description="Beta-defensin-like" evidence="1">
    <location>
        <begin position="40"/>
        <end position="73"/>
    </location>
</feature>
<dbReference type="GeneTree" id="ENSGT00990000210945"/>
<evidence type="ECO:0000313" key="3">
    <source>
        <dbReference type="Proteomes" id="UP000472272"/>
    </source>
</evidence>
<dbReference type="AlphaFoldDB" id="A0A670HN47"/>
<dbReference type="InterPro" id="IPR001855">
    <property type="entry name" value="Defensin_beta-like"/>
</dbReference>
<name>A0A670HN47_PODMU</name>
<reference evidence="2" key="3">
    <citation type="submission" date="2025-09" db="UniProtKB">
        <authorList>
            <consortium name="Ensembl"/>
        </authorList>
    </citation>
    <scope>IDENTIFICATION</scope>
</reference>
<protein>
    <recommendedName>
        <fullName evidence="1">Beta-defensin-like domain-containing protein</fullName>
    </recommendedName>
</protein>